<dbReference type="InterPro" id="IPR036593">
    <property type="entry name" value="CPE0013-like_sf"/>
</dbReference>
<dbReference type="PANTHER" id="PTHR39450:SF1">
    <property type="entry name" value="DUF1667 DOMAIN-CONTAINING PROTEIN"/>
    <property type="match status" value="1"/>
</dbReference>
<evidence type="ECO:0000313" key="2">
    <source>
        <dbReference type="Proteomes" id="UP000186851"/>
    </source>
</evidence>
<reference evidence="1" key="1">
    <citation type="journal article" date="2017" name="Nature">
        <title>Asgard archaea illuminate the origin of eukaryotic cellular complexity.</title>
        <authorList>
            <person name="Zaremba-Niedzwiedzka K."/>
            <person name="Caceres E.F."/>
            <person name="Saw J.H."/>
            <person name="Backstrom D."/>
            <person name="Juzokaite L."/>
            <person name="Vancaester E."/>
            <person name="Seitz K.W."/>
            <person name="Anantharaman K."/>
            <person name="Starnawski P."/>
            <person name="Kjeldsen K.U."/>
            <person name="Scott M.B."/>
            <person name="Nunoura T."/>
            <person name="Banfield J.F."/>
            <person name="Schramm A."/>
            <person name="Baker B.J."/>
            <person name="Spang A."/>
            <person name="Ettema T.J.G."/>
        </authorList>
    </citation>
    <scope>NUCLEOTIDE SEQUENCE</scope>
    <source>
        <strain evidence="1">LCB_4</strain>
    </source>
</reference>
<dbReference type="SUPFAM" id="SSF160148">
    <property type="entry name" value="CPE0013-like"/>
    <property type="match status" value="1"/>
</dbReference>
<gene>
    <name evidence="1" type="ORF">OdinLCB4_006520</name>
</gene>
<organism evidence="1 2">
    <name type="scientific">Odinarchaeota yellowstonii (strain LCB_4)</name>
    <dbReference type="NCBI Taxonomy" id="1841599"/>
    <lineage>
        <taxon>Archaea</taxon>
        <taxon>Promethearchaeati</taxon>
        <taxon>Candidatus Odinarchaeota</taxon>
        <taxon>Candidatus Odinarchaeia</taxon>
        <taxon>Candidatus Odinarchaeales</taxon>
        <taxon>Candidatus Odinarchaeaceae</taxon>
        <taxon>Candidatus Odinarchaeum</taxon>
    </lineage>
</organism>
<sequence length="129" mass="14325">MNKNLICILCPQGCPINVDYSENELGAIKVISVDGSKCSRGEFWAREEVENPVRTVTSSIRVLNGELPLVSVRTDKPIPKKRIFDVMNVIKTLKVKAPVKRGQIIVENILGLNANLIATRTVNRVNGER</sequence>
<dbReference type="PANTHER" id="PTHR39450">
    <property type="entry name" value="MOLYBDOPTERIN OXIDOREDUCTASE, 4FE-4S CLUSTER-BINDING SUBUNIT"/>
    <property type="match status" value="1"/>
</dbReference>
<dbReference type="Pfam" id="PF07892">
    <property type="entry name" value="DUF1667"/>
    <property type="match status" value="1"/>
</dbReference>
<name>A0AAF0IB73_ODILC</name>
<evidence type="ECO:0000313" key="1">
    <source>
        <dbReference type="EMBL" id="WEU40119.1"/>
    </source>
</evidence>
<proteinExistence type="predicted"/>
<protein>
    <submittedName>
        <fullName evidence="1">DUF1667 domain-containing protein</fullName>
    </submittedName>
</protein>
<dbReference type="Proteomes" id="UP000186851">
    <property type="component" value="Chromosome"/>
</dbReference>
<dbReference type="KEGG" id="oyw:OdinLCB4_006520"/>
<accession>A0AAF0IB73</accession>
<reference evidence="1" key="2">
    <citation type="journal article" date="2022" name="Nat. Microbiol.">
        <title>A closed Candidatus Odinarchaeum chromosome exposes Asgard archaeal viruses.</title>
        <authorList>
            <person name="Tamarit D."/>
            <person name="Caceres E.F."/>
            <person name="Krupovic M."/>
            <person name="Nijland R."/>
            <person name="Eme L."/>
            <person name="Robinson N.P."/>
            <person name="Ettema T.J.G."/>
        </authorList>
    </citation>
    <scope>NUCLEOTIDE SEQUENCE</scope>
    <source>
        <strain evidence="1">LCB_4</strain>
    </source>
</reference>
<dbReference type="EMBL" id="CP091871">
    <property type="protein sequence ID" value="WEU40119.1"/>
    <property type="molecule type" value="Genomic_DNA"/>
</dbReference>
<dbReference type="AlphaFoldDB" id="A0AAF0IB73"/>
<dbReference type="Gene3D" id="3.10.530.10">
    <property type="entry name" value="CPE0013-like"/>
    <property type="match status" value="1"/>
</dbReference>
<dbReference type="InterPro" id="IPR012460">
    <property type="entry name" value="DUF1667"/>
</dbReference>